<accession>A0ABQ9XUB4</accession>
<evidence type="ECO:0000313" key="3">
    <source>
        <dbReference type="Proteomes" id="UP001281761"/>
    </source>
</evidence>
<dbReference type="EMBL" id="JARBJD010000071">
    <property type="protein sequence ID" value="KAK2955075.1"/>
    <property type="molecule type" value="Genomic_DNA"/>
</dbReference>
<sequence length="87" mass="9701">MTAQPRRTQSEASTPRKTTSLDESLATLVPLPQQVQRNWNSKRIAIQNDTTHSRLFKPTPTQVDLCLADSNTPHGNSSSLLNFIPFP</sequence>
<comment type="caution">
    <text evidence="2">The sequence shown here is derived from an EMBL/GenBank/DDBJ whole genome shotgun (WGS) entry which is preliminary data.</text>
</comment>
<keyword evidence="3" id="KW-1185">Reference proteome</keyword>
<dbReference type="Proteomes" id="UP001281761">
    <property type="component" value="Unassembled WGS sequence"/>
</dbReference>
<evidence type="ECO:0000256" key="1">
    <source>
        <dbReference type="SAM" id="MobiDB-lite"/>
    </source>
</evidence>
<gene>
    <name evidence="2" type="ORF">BLNAU_10006</name>
</gene>
<evidence type="ECO:0000313" key="2">
    <source>
        <dbReference type="EMBL" id="KAK2955075.1"/>
    </source>
</evidence>
<organism evidence="2 3">
    <name type="scientific">Blattamonas nauphoetae</name>
    <dbReference type="NCBI Taxonomy" id="2049346"/>
    <lineage>
        <taxon>Eukaryota</taxon>
        <taxon>Metamonada</taxon>
        <taxon>Preaxostyla</taxon>
        <taxon>Oxymonadida</taxon>
        <taxon>Blattamonas</taxon>
    </lineage>
</organism>
<name>A0ABQ9XUB4_9EUKA</name>
<proteinExistence type="predicted"/>
<feature type="compositionally biased region" description="Polar residues" evidence="1">
    <location>
        <begin position="1"/>
        <end position="22"/>
    </location>
</feature>
<feature type="region of interest" description="Disordered" evidence="1">
    <location>
        <begin position="1"/>
        <end position="24"/>
    </location>
</feature>
<reference evidence="2 3" key="1">
    <citation type="journal article" date="2022" name="bioRxiv">
        <title>Genomics of Preaxostyla Flagellates Illuminates Evolutionary Transitions and the Path Towards Mitochondrial Loss.</title>
        <authorList>
            <person name="Novak L.V.F."/>
            <person name="Treitli S.C."/>
            <person name="Pyrih J."/>
            <person name="Halakuc P."/>
            <person name="Pipaliya S.V."/>
            <person name="Vacek V."/>
            <person name="Brzon O."/>
            <person name="Soukal P."/>
            <person name="Eme L."/>
            <person name="Dacks J.B."/>
            <person name="Karnkowska A."/>
            <person name="Elias M."/>
            <person name="Hampl V."/>
        </authorList>
    </citation>
    <scope>NUCLEOTIDE SEQUENCE [LARGE SCALE GENOMIC DNA]</scope>
    <source>
        <strain evidence="2">NAU3</strain>
        <tissue evidence="2">Gut</tissue>
    </source>
</reference>
<protein>
    <submittedName>
        <fullName evidence="2">Uncharacterized protein</fullName>
    </submittedName>
</protein>